<gene>
    <name evidence="2" type="ORF">GCM10017781_44020</name>
    <name evidence="3" type="ORF">HNQ07_004533</name>
</gene>
<evidence type="ECO:0000313" key="4">
    <source>
        <dbReference type="Proteomes" id="UP000539473"/>
    </source>
</evidence>
<evidence type="ECO:0000313" key="2">
    <source>
        <dbReference type="EMBL" id="GHF63275.1"/>
    </source>
</evidence>
<dbReference type="SMART" id="SM00450">
    <property type="entry name" value="RHOD"/>
    <property type="match status" value="1"/>
</dbReference>
<organism evidence="3 4">
    <name type="scientific">Deinococcus metalli</name>
    <dbReference type="NCBI Taxonomy" id="1141878"/>
    <lineage>
        <taxon>Bacteria</taxon>
        <taxon>Thermotogati</taxon>
        <taxon>Deinococcota</taxon>
        <taxon>Deinococci</taxon>
        <taxon>Deinococcales</taxon>
        <taxon>Deinococcaceae</taxon>
        <taxon>Deinococcus</taxon>
    </lineage>
</organism>
<keyword evidence="3" id="KW-0808">Transferase</keyword>
<dbReference type="SUPFAM" id="SSF52821">
    <property type="entry name" value="Rhodanese/Cell cycle control phosphatase"/>
    <property type="match status" value="1"/>
</dbReference>
<dbReference type="EMBL" id="JACHFK010000018">
    <property type="protein sequence ID" value="MBB5379023.1"/>
    <property type="molecule type" value="Genomic_DNA"/>
</dbReference>
<dbReference type="InterPro" id="IPR001763">
    <property type="entry name" value="Rhodanese-like_dom"/>
</dbReference>
<dbReference type="RefSeq" id="WP_184115967.1">
    <property type="nucleotide sequence ID" value="NZ_BNAJ01000018.1"/>
</dbReference>
<dbReference type="Proteomes" id="UP000619376">
    <property type="component" value="Unassembled WGS sequence"/>
</dbReference>
<reference evidence="2" key="1">
    <citation type="journal article" date="2014" name="Int. J. Syst. Evol. Microbiol.">
        <title>Complete genome of a new Firmicutes species belonging to the dominant human colonic microbiota ('Ruminococcus bicirculans') reveals two chromosomes and a selective capacity to utilize plant glucans.</title>
        <authorList>
            <consortium name="NISC Comparative Sequencing Program"/>
            <person name="Wegmann U."/>
            <person name="Louis P."/>
            <person name="Goesmann A."/>
            <person name="Henrissat B."/>
            <person name="Duncan S.H."/>
            <person name="Flint H.J."/>
        </authorList>
    </citation>
    <scope>NUCLEOTIDE SEQUENCE</scope>
    <source>
        <strain evidence="2">CGMCC 1.18437</strain>
    </source>
</reference>
<accession>A0A7W8NTD9</accession>
<reference evidence="5" key="2">
    <citation type="journal article" date="2019" name="Int. J. Syst. Evol. Microbiol.">
        <title>The Global Catalogue of Microorganisms (GCM) 10K type strain sequencing project: providing services to taxonomists for standard genome sequencing and annotation.</title>
        <authorList>
            <consortium name="The Broad Institute Genomics Platform"/>
            <consortium name="The Broad Institute Genome Sequencing Center for Infectious Disease"/>
            <person name="Wu L."/>
            <person name="Ma J."/>
        </authorList>
    </citation>
    <scope>NUCLEOTIDE SEQUENCE [LARGE SCALE GENOMIC DNA]</scope>
    <source>
        <strain evidence="5">CGMCC 1.18437</strain>
    </source>
</reference>
<dbReference type="EMBL" id="BNAJ01000018">
    <property type="protein sequence ID" value="GHF63275.1"/>
    <property type="molecule type" value="Genomic_DNA"/>
</dbReference>
<dbReference type="InterPro" id="IPR050229">
    <property type="entry name" value="GlpE_sulfurtransferase"/>
</dbReference>
<evidence type="ECO:0000313" key="5">
    <source>
        <dbReference type="Proteomes" id="UP000619376"/>
    </source>
</evidence>
<name>A0A7W8NTD9_9DEIO</name>
<dbReference type="CDD" id="cd00158">
    <property type="entry name" value="RHOD"/>
    <property type="match status" value="1"/>
</dbReference>
<evidence type="ECO:0000313" key="3">
    <source>
        <dbReference type="EMBL" id="MBB5379023.1"/>
    </source>
</evidence>
<dbReference type="InterPro" id="IPR036873">
    <property type="entry name" value="Rhodanese-like_dom_sf"/>
</dbReference>
<comment type="caution">
    <text evidence="3">The sequence shown here is derived from an EMBL/GenBank/DDBJ whole genome shotgun (WGS) entry which is preliminary data.</text>
</comment>
<dbReference type="PROSITE" id="PS50206">
    <property type="entry name" value="RHODANESE_3"/>
    <property type="match status" value="1"/>
</dbReference>
<protein>
    <submittedName>
        <fullName evidence="3">Rhodanese-related sulfurtransferase</fullName>
    </submittedName>
</protein>
<dbReference type="Gene3D" id="3.40.250.10">
    <property type="entry name" value="Rhodanese-like domain"/>
    <property type="match status" value="1"/>
</dbReference>
<dbReference type="Pfam" id="PF00581">
    <property type="entry name" value="Rhodanese"/>
    <property type="match status" value="1"/>
</dbReference>
<sequence length="116" mass="12250">MITFFKKLISGLQDLPSLSPQEAKSLIESGALLLDVRSLAERRRLSIPGSVNIPLDELPDRIATLPNGKTVVCQCASGMRSAQATRLLTDAGLDARNLSGGISAWRAAGLPTNAGH</sequence>
<dbReference type="GO" id="GO:0016740">
    <property type="term" value="F:transferase activity"/>
    <property type="evidence" value="ECO:0007669"/>
    <property type="project" value="UniProtKB-KW"/>
</dbReference>
<dbReference type="Proteomes" id="UP000539473">
    <property type="component" value="Unassembled WGS sequence"/>
</dbReference>
<dbReference type="PANTHER" id="PTHR43031">
    <property type="entry name" value="FAD-DEPENDENT OXIDOREDUCTASE"/>
    <property type="match status" value="1"/>
</dbReference>
<keyword evidence="5" id="KW-1185">Reference proteome</keyword>
<proteinExistence type="predicted"/>
<dbReference type="AlphaFoldDB" id="A0A7W8NTD9"/>
<feature type="domain" description="Rhodanese" evidence="1">
    <location>
        <begin position="27"/>
        <end position="114"/>
    </location>
</feature>
<reference evidence="3 4" key="3">
    <citation type="submission" date="2020-08" db="EMBL/GenBank/DDBJ databases">
        <title>Genomic Encyclopedia of Type Strains, Phase IV (KMG-IV): sequencing the most valuable type-strain genomes for metagenomic binning, comparative biology and taxonomic classification.</title>
        <authorList>
            <person name="Goeker M."/>
        </authorList>
    </citation>
    <scope>NUCLEOTIDE SEQUENCE [LARGE SCALE GENOMIC DNA]</scope>
    <source>
        <strain evidence="3 4">DSM 27521</strain>
    </source>
</reference>
<evidence type="ECO:0000259" key="1">
    <source>
        <dbReference type="PROSITE" id="PS50206"/>
    </source>
</evidence>
<reference evidence="2" key="4">
    <citation type="submission" date="2024-05" db="EMBL/GenBank/DDBJ databases">
        <authorList>
            <person name="Sun Q."/>
            <person name="Zhou Y."/>
        </authorList>
    </citation>
    <scope>NUCLEOTIDE SEQUENCE</scope>
    <source>
        <strain evidence="2">CGMCC 1.18437</strain>
    </source>
</reference>
<dbReference type="PANTHER" id="PTHR43031:SF1">
    <property type="entry name" value="PYRIDINE NUCLEOTIDE-DISULPHIDE OXIDOREDUCTASE"/>
    <property type="match status" value="1"/>
</dbReference>